<evidence type="ECO:0000256" key="1">
    <source>
        <dbReference type="SAM" id="Phobius"/>
    </source>
</evidence>
<reference evidence="2 3" key="1">
    <citation type="submission" date="2014-05" db="EMBL/GenBank/DDBJ databases">
        <title>Methylome analysis of the phasevarions of Haemophilus influenzae.</title>
        <authorList>
            <person name="Atack J.M."/>
            <person name="Fox K.L."/>
            <person name="Power P.M."/>
            <person name="Clark T."/>
            <person name="Jurcisek J."/>
            <person name="Korlach J."/>
            <person name="Bakaletz L.O."/>
            <person name="Jennings M.P."/>
        </authorList>
    </citation>
    <scope>NUCLEOTIDE SEQUENCE [LARGE SCALE GENOMIC DNA]</scope>
    <source>
        <strain evidence="2 3">1209</strain>
    </source>
</reference>
<dbReference type="PATRIC" id="fig|727.582.peg.316"/>
<keyword evidence="1" id="KW-0812">Transmembrane</keyword>
<comment type="caution">
    <text evidence="2">The sequence shown here is derived from an EMBL/GenBank/DDBJ whole genome shotgun (WGS) entry which is preliminary data.</text>
</comment>
<organism evidence="2 3">
    <name type="scientific">Haemophilus influenzae</name>
    <dbReference type="NCBI Taxonomy" id="727"/>
    <lineage>
        <taxon>Bacteria</taxon>
        <taxon>Pseudomonadati</taxon>
        <taxon>Pseudomonadota</taxon>
        <taxon>Gammaproteobacteria</taxon>
        <taxon>Pasteurellales</taxon>
        <taxon>Pasteurellaceae</taxon>
        <taxon>Haemophilus</taxon>
    </lineage>
</organism>
<keyword evidence="1" id="KW-0472">Membrane</keyword>
<evidence type="ECO:0008006" key="4">
    <source>
        <dbReference type="Google" id="ProtNLM"/>
    </source>
</evidence>
<accession>A0A158SV64</accession>
<dbReference type="EMBL" id="JMQP01000002">
    <property type="protein sequence ID" value="KIS34758.1"/>
    <property type="molecule type" value="Genomic_DNA"/>
</dbReference>
<protein>
    <recommendedName>
        <fullName evidence="4">Transmembrane protein</fullName>
    </recommendedName>
</protein>
<keyword evidence="1" id="KW-1133">Transmembrane helix</keyword>
<evidence type="ECO:0000313" key="2">
    <source>
        <dbReference type="EMBL" id="KIS34758.1"/>
    </source>
</evidence>
<gene>
    <name evidence="2" type="ORF">NTHI1209_00360</name>
</gene>
<sequence length="74" mass="8662">MAGTVTGRTLGEIHFRNGRRRRKRAVNFSIVFQTLRQKDRGKRQSIVSVEIIHFFTALSFPLYLFVFLSCLFLI</sequence>
<name>A0A158SV64_HAEIF</name>
<dbReference type="AlphaFoldDB" id="A0A158SV64"/>
<proteinExistence type="predicted"/>
<evidence type="ECO:0000313" key="3">
    <source>
        <dbReference type="Proteomes" id="UP000050700"/>
    </source>
</evidence>
<dbReference type="Proteomes" id="UP000050700">
    <property type="component" value="Unassembled WGS sequence"/>
</dbReference>
<feature type="transmembrane region" description="Helical" evidence="1">
    <location>
        <begin position="51"/>
        <end position="73"/>
    </location>
</feature>